<evidence type="ECO:0000259" key="12">
    <source>
        <dbReference type="Pfam" id="PF09334"/>
    </source>
</evidence>
<sequence>MSKFYITTSIPYVNGPPHIGHALEFVQADAIARWHRLCGEDVFFLTGTDEHGAKIARAAEVAGTDAKTFVDEQSQRFRDLIKQLAVTPDDMIRTSDKKRHWPGAEEMWRRMAKRGDIYKGVYKGLYCIGHEAFVTEKDLQDGICEDHGKAPEYIEEENYFFHLSEYAGEVKRQIEAGYLEVVPHARMNEILMFLGDDVEDISFSRPAKDIPWGIPVPDDSSNNMYVWCDALTNYISALGFGTSSDDRMRMYWPCDIHLVGKDIARFHAILWPAMLLSAGLPLPKKIFVHGHIHSGGRKMSKTLGNVIDPFSLIEIYGAEAVRYVLLGHVPLFSDADLTVDRIHELYTAHLVNGVGNLVSRVSAMSLQYFEGTITRPTDALLASVPLKSDIDVIDARDRDLKVGSITLEWFIRENTIPRYLAAWEEYRLDGALQEVMQLLRMLDGYIQDYEPYKLIKIDPEQTQAILWGLVSSIHRASRLLAPFLPGTALAIAGALGVSPDETDGATRKRVEYKITKKEFLFPRIEKK</sequence>
<dbReference type="GO" id="GO:0004825">
    <property type="term" value="F:methionine-tRNA ligase activity"/>
    <property type="evidence" value="ECO:0007669"/>
    <property type="project" value="UniProtKB-EC"/>
</dbReference>
<dbReference type="SUPFAM" id="SSF52374">
    <property type="entry name" value="Nucleotidylyl transferase"/>
    <property type="match status" value="1"/>
</dbReference>
<dbReference type="STRING" id="1802117.A3J54_01375"/>
<dbReference type="Proteomes" id="UP000176576">
    <property type="component" value="Unassembled WGS sequence"/>
</dbReference>
<dbReference type="SUPFAM" id="SSF47323">
    <property type="entry name" value="Anticodon-binding domain of a subclass of class I aminoacyl-tRNA synthetases"/>
    <property type="match status" value="1"/>
</dbReference>
<dbReference type="GO" id="GO:0006431">
    <property type="term" value="P:methionyl-tRNA aminoacylation"/>
    <property type="evidence" value="ECO:0007669"/>
    <property type="project" value="InterPro"/>
</dbReference>
<dbReference type="InterPro" id="IPR014758">
    <property type="entry name" value="Met-tRNA_synth"/>
</dbReference>
<dbReference type="EC" id="6.1.1.10" evidence="2"/>
<dbReference type="AlphaFoldDB" id="A0A1G2GAF4"/>
<dbReference type="InterPro" id="IPR023457">
    <property type="entry name" value="Met-tRNA_synth_2"/>
</dbReference>
<dbReference type="InterPro" id="IPR015413">
    <property type="entry name" value="Methionyl/Leucyl_tRNA_Synth"/>
</dbReference>
<keyword evidence="5 11" id="KW-0436">Ligase</keyword>
<keyword evidence="7 11" id="KW-0067">ATP-binding</keyword>
<comment type="similarity">
    <text evidence="11">Belongs to the class-I aminoacyl-tRNA synthetase family.</text>
</comment>
<dbReference type="GO" id="GO:0005524">
    <property type="term" value="F:ATP binding"/>
    <property type="evidence" value="ECO:0007669"/>
    <property type="project" value="UniProtKB-KW"/>
</dbReference>
<dbReference type="PANTHER" id="PTHR43326">
    <property type="entry name" value="METHIONYL-TRNA SYNTHETASE"/>
    <property type="match status" value="1"/>
</dbReference>
<evidence type="ECO:0000256" key="9">
    <source>
        <dbReference type="ARBA" id="ARBA00023146"/>
    </source>
</evidence>
<dbReference type="InterPro" id="IPR009080">
    <property type="entry name" value="tRNAsynth_Ia_anticodon-bd"/>
</dbReference>
<evidence type="ECO:0000256" key="5">
    <source>
        <dbReference type="ARBA" id="ARBA00022598"/>
    </source>
</evidence>
<dbReference type="PRINTS" id="PR01041">
    <property type="entry name" value="TRNASYNTHMET"/>
</dbReference>
<dbReference type="Pfam" id="PF09334">
    <property type="entry name" value="tRNA-synt_1g"/>
    <property type="match status" value="1"/>
</dbReference>
<evidence type="ECO:0000256" key="4">
    <source>
        <dbReference type="ARBA" id="ARBA00022490"/>
    </source>
</evidence>
<dbReference type="CDD" id="cd00814">
    <property type="entry name" value="MetRS_core"/>
    <property type="match status" value="1"/>
</dbReference>
<dbReference type="PANTHER" id="PTHR43326:SF1">
    <property type="entry name" value="METHIONINE--TRNA LIGASE, MITOCHONDRIAL"/>
    <property type="match status" value="1"/>
</dbReference>
<evidence type="ECO:0000256" key="11">
    <source>
        <dbReference type="RuleBase" id="RU363039"/>
    </source>
</evidence>
<dbReference type="Gene3D" id="2.170.220.10">
    <property type="match status" value="1"/>
</dbReference>
<evidence type="ECO:0000256" key="6">
    <source>
        <dbReference type="ARBA" id="ARBA00022741"/>
    </source>
</evidence>
<comment type="caution">
    <text evidence="13">The sequence shown here is derived from an EMBL/GenBank/DDBJ whole genome shotgun (WGS) entry which is preliminary data.</text>
</comment>
<proteinExistence type="inferred from homology"/>
<dbReference type="Gene3D" id="1.10.730.10">
    <property type="entry name" value="Isoleucyl-tRNA Synthetase, Domain 1"/>
    <property type="match status" value="1"/>
</dbReference>
<evidence type="ECO:0000256" key="1">
    <source>
        <dbReference type="ARBA" id="ARBA00003314"/>
    </source>
</evidence>
<feature type="domain" description="Methionyl/Leucyl tRNA synthetase" evidence="12">
    <location>
        <begin position="136"/>
        <end position="361"/>
    </location>
</feature>
<evidence type="ECO:0000313" key="14">
    <source>
        <dbReference type="Proteomes" id="UP000176576"/>
    </source>
</evidence>
<dbReference type="InterPro" id="IPR014729">
    <property type="entry name" value="Rossmann-like_a/b/a_fold"/>
</dbReference>
<dbReference type="PROSITE" id="PS00178">
    <property type="entry name" value="AA_TRNA_LIGASE_I"/>
    <property type="match status" value="1"/>
</dbReference>
<name>A0A1G2GAF4_9BACT</name>
<dbReference type="InterPro" id="IPR033911">
    <property type="entry name" value="MetRS_core"/>
</dbReference>
<evidence type="ECO:0000256" key="7">
    <source>
        <dbReference type="ARBA" id="ARBA00022840"/>
    </source>
</evidence>
<dbReference type="InterPro" id="IPR001412">
    <property type="entry name" value="aa-tRNA-synth_I_CS"/>
</dbReference>
<gene>
    <name evidence="13" type="ORF">A3J54_01375</name>
</gene>
<evidence type="ECO:0000256" key="8">
    <source>
        <dbReference type="ARBA" id="ARBA00022917"/>
    </source>
</evidence>
<protein>
    <recommendedName>
        <fullName evidence="3">Methionine--tRNA ligase</fullName>
        <ecNumber evidence="2">6.1.1.10</ecNumber>
    </recommendedName>
    <alternativeName>
        <fullName evidence="10">Methionyl-tRNA synthetase</fullName>
    </alternativeName>
</protein>
<evidence type="ECO:0000256" key="2">
    <source>
        <dbReference type="ARBA" id="ARBA00012838"/>
    </source>
</evidence>
<keyword evidence="9 11" id="KW-0030">Aminoacyl-tRNA synthetase</keyword>
<dbReference type="FunFam" id="2.170.220.10:FF:000003">
    <property type="entry name" value="Methionine--tRNA ligase"/>
    <property type="match status" value="1"/>
</dbReference>
<evidence type="ECO:0000256" key="3">
    <source>
        <dbReference type="ARBA" id="ARBA00018753"/>
    </source>
</evidence>
<keyword evidence="4" id="KW-0963">Cytoplasm</keyword>
<accession>A0A1G2GAF4</accession>
<keyword evidence="6 11" id="KW-0547">Nucleotide-binding</keyword>
<organism evidence="13 14">
    <name type="scientific">Candidatus Ryanbacteria bacterium RIFCSPHIGHO2_02_FULL_45_13b</name>
    <dbReference type="NCBI Taxonomy" id="1802117"/>
    <lineage>
        <taxon>Bacteria</taxon>
        <taxon>Candidatus Ryaniibacteriota</taxon>
    </lineage>
</organism>
<dbReference type="NCBIfam" id="TIGR00398">
    <property type="entry name" value="metG"/>
    <property type="match status" value="1"/>
</dbReference>
<dbReference type="EMBL" id="MHNN01000003">
    <property type="protein sequence ID" value="OGZ47239.1"/>
    <property type="molecule type" value="Genomic_DNA"/>
</dbReference>
<reference evidence="13 14" key="1">
    <citation type="journal article" date="2016" name="Nat. Commun.">
        <title>Thousands of microbial genomes shed light on interconnected biogeochemical processes in an aquifer system.</title>
        <authorList>
            <person name="Anantharaman K."/>
            <person name="Brown C.T."/>
            <person name="Hug L.A."/>
            <person name="Sharon I."/>
            <person name="Castelle C.J."/>
            <person name="Probst A.J."/>
            <person name="Thomas B.C."/>
            <person name="Singh A."/>
            <person name="Wilkins M.J."/>
            <person name="Karaoz U."/>
            <person name="Brodie E.L."/>
            <person name="Williams K.H."/>
            <person name="Hubbard S.S."/>
            <person name="Banfield J.F."/>
        </authorList>
    </citation>
    <scope>NUCLEOTIDE SEQUENCE [LARGE SCALE GENOMIC DNA]</scope>
</reference>
<keyword evidence="8 11" id="KW-0648">Protein biosynthesis</keyword>
<comment type="function">
    <text evidence="1">Is required not only for elongation of protein synthesis but also for the initiation of all mRNA translation through initiator tRNA(fMet) aminoacylation.</text>
</comment>
<dbReference type="Gene3D" id="3.40.50.620">
    <property type="entry name" value="HUPs"/>
    <property type="match status" value="1"/>
</dbReference>
<evidence type="ECO:0000256" key="10">
    <source>
        <dbReference type="ARBA" id="ARBA00030904"/>
    </source>
</evidence>
<evidence type="ECO:0000313" key="13">
    <source>
        <dbReference type="EMBL" id="OGZ47239.1"/>
    </source>
</evidence>